<dbReference type="RefSeq" id="WP_076457078.1">
    <property type="nucleotide sequence ID" value="NZ_FTOB01000011.1"/>
</dbReference>
<comment type="similarity">
    <text evidence="2">Belongs to the SusD family.</text>
</comment>
<dbReference type="PROSITE" id="PS51257">
    <property type="entry name" value="PROKAR_LIPOPROTEIN"/>
    <property type="match status" value="1"/>
</dbReference>
<dbReference type="InterPro" id="IPR033985">
    <property type="entry name" value="SusD-like_N"/>
</dbReference>
<evidence type="ECO:0000313" key="9">
    <source>
        <dbReference type="Proteomes" id="UP000185728"/>
    </source>
</evidence>
<protein>
    <submittedName>
        <fullName evidence="8">Starch-binding associating with outer membrane</fullName>
    </submittedName>
</protein>
<evidence type="ECO:0000313" key="8">
    <source>
        <dbReference type="EMBL" id="SIT11533.1"/>
    </source>
</evidence>
<evidence type="ECO:0000259" key="7">
    <source>
        <dbReference type="Pfam" id="PF14322"/>
    </source>
</evidence>
<reference evidence="8 9" key="1">
    <citation type="submission" date="2017-01" db="EMBL/GenBank/DDBJ databases">
        <authorList>
            <person name="Varghese N."/>
            <person name="Submissions S."/>
        </authorList>
    </citation>
    <scope>NUCLEOTIDE SEQUENCE [LARGE SCALE GENOMIC DNA]</scope>
    <source>
        <strain evidence="8 9">DSM 2061</strain>
    </source>
</reference>
<keyword evidence="9" id="KW-1185">Reference proteome</keyword>
<dbReference type="Pfam" id="PF07980">
    <property type="entry name" value="SusD_RagB"/>
    <property type="match status" value="1"/>
</dbReference>
<evidence type="ECO:0000256" key="3">
    <source>
        <dbReference type="ARBA" id="ARBA00022729"/>
    </source>
</evidence>
<evidence type="ECO:0000256" key="5">
    <source>
        <dbReference type="ARBA" id="ARBA00023237"/>
    </source>
</evidence>
<evidence type="ECO:0000256" key="1">
    <source>
        <dbReference type="ARBA" id="ARBA00004442"/>
    </source>
</evidence>
<organism evidence="8 9">
    <name type="scientific">Zobellia uliginosa</name>
    <dbReference type="NCBI Taxonomy" id="143224"/>
    <lineage>
        <taxon>Bacteria</taxon>
        <taxon>Pseudomonadati</taxon>
        <taxon>Bacteroidota</taxon>
        <taxon>Flavobacteriia</taxon>
        <taxon>Flavobacteriales</taxon>
        <taxon>Flavobacteriaceae</taxon>
        <taxon>Zobellia</taxon>
    </lineage>
</organism>
<keyword evidence="4" id="KW-0472">Membrane</keyword>
<evidence type="ECO:0000259" key="6">
    <source>
        <dbReference type="Pfam" id="PF07980"/>
    </source>
</evidence>
<feature type="domain" description="SusD-like N-terminal" evidence="7">
    <location>
        <begin position="94"/>
        <end position="212"/>
    </location>
</feature>
<gene>
    <name evidence="8" type="ORF">SAMN05421766_11114</name>
</gene>
<dbReference type="InterPro" id="IPR012944">
    <property type="entry name" value="SusD_RagB_dom"/>
</dbReference>
<feature type="domain" description="RagB/SusD" evidence="6">
    <location>
        <begin position="357"/>
        <end position="580"/>
    </location>
</feature>
<evidence type="ECO:0000256" key="4">
    <source>
        <dbReference type="ARBA" id="ARBA00023136"/>
    </source>
</evidence>
<keyword evidence="3" id="KW-0732">Signal</keyword>
<accession>A0ABY1L1L9</accession>
<dbReference type="SUPFAM" id="SSF48452">
    <property type="entry name" value="TPR-like"/>
    <property type="match status" value="1"/>
</dbReference>
<sequence>MIRITIKYICLICFSSVLLTSCDDEILDQTDPNRISTASFWKNLDETNSTLTATYATMFNHYVLGLVEESWRSDMGWPGFGRPTPGDGTGRTYYFKTYTNSDKSIQNKWDGLYQGISRANQTINGLKALEGEVDEEEWTLQMAQARFFRGLFHFYLHTSFNNGNVIIRDDVPVTQEDFNKGVSPSEEVMEFFREDLEYAYQNLPAKYENLSANQGRVTAGTAATILGTSFLYEKEYTKALALFNDVIDNPDYGYKLVDANVLFTIEGEFNAESIFEIPYNVIHRPELSQWDELSQTNRYGFLFSGVTVSMPAWIQYKYKTEPMDVLDERNYYVDPVEGRKLRNVPLRASQMVTLIEDEQTLYYLDDNVSENMKKGARGWGFGHSKKYSNHDHLESEDDNPEGTWNSGKNVTVNRLAEVYLMRAECLIQTGNVAGALADINKIRERWGLQLLGPAMDSNHTYDEVAYTEESLMDRLMYVEKPLELSNEGHSIRWTDLRRWGIIKENFDRLASEVYYAVPYNFTRLDGSKGWNDASVVMGPEPAEFELLVDFEYDLTAQNYNPELHDYLPIPLSEINANSNIE</sequence>
<keyword evidence="5" id="KW-0998">Cell outer membrane</keyword>
<comment type="caution">
    <text evidence="8">The sequence shown here is derived from an EMBL/GenBank/DDBJ whole genome shotgun (WGS) entry which is preliminary data.</text>
</comment>
<evidence type="ECO:0000256" key="2">
    <source>
        <dbReference type="ARBA" id="ARBA00006275"/>
    </source>
</evidence>
<dbReference type="EMBL" id="FTOB01000011">
    <property type="protein sequence ID" value="SIT11533.1"/>
    <property type="molecule type" value="Genomic_DNA"/>
</dbReference>
<proteinExistence type="inferred from homology"/>
<dbReference type="Gene3D" id="1.25.40.390">
    <property type="match status" value="1"/>
</dbReference>
<comment type="subcellular location">
    <subcellularLocation>
        <location evidence="1">Cell outer membrane</location>
    </subcellularLocation>
</comment>
<name>A0ABY1L1L9_9FLAO</name>
<dbReference type="InterPro" id="IPR011990">
    <property type="entry name" value="TPR-like_helical_dom_sf"/>
</dbReference>
<dbReference type="Pfam" id="PF14322">
    <property type="entry name" value="SusD-like_3"/>
    <property type="match status" value="1"/>
</dbReference>
<dbReference type="Proteomes" id="UP000185728">
    <property type="component" value="Unassembled WGS sequence"/>
</dbReference>